<dbReference type="GO" id="GO:0005886">
    <property type="term" value="C:plasma membrane"/>
    <property type="evidence" value="ECO:0007669"/>
    <property type="project" value="UniProtKB-SubCell"/>
</dbReference>
<evidence type="ECO:0000256" key="3">
    <source>
        <dbReference type="ARBA" id="ARBA00011489"/>
    </source>
</evidence>
<dbReference type="PANTHER" id="PTHR33573:SF50">
    <property type="entry name" value="CASP-LIKE PROTEIN 4A3"/>
    <property type="match status" value="1"/>
</dbReference>
<evidence type="ECO:0000256" key="2">
    <source>
        <dbReference type="ARBA" id="ARBA00007651"/>
    </source>
</evidence>
<evidence type="ECO:0000256" key="9">
    <source>
        <dbReference type="SAM" id="MobiDB-lite"/>
    </source>
</evidence>
<evidence type="ECO:0000256" key="5">
    <source>
        <dbReference type="ARBA" id="ARBA00022692"/>
    </source>
</evidence>
<feature type="region of interest" description="Disordered" evidence="9">
    <location>
        <begin position="1"/>
        <end position="129"/>
    </location>
</feature>
<feature type="transmembrane region" description="Helical" evidence="8">
    <location>
        <begin position="183"/>
        <end position="204"/>
    </location>
</feature>
<dbReference type="OrthoDB" id="672180at2759"/>
<feature type="domain" description="Casparian strip membrane protein" evidence="10">
    <location>
        <begin position="138"/>
        <end position="270"/>
    </location>
</feature>
<dbReference type="Pfam" id="PF04535">
    <property type="entry name" value="CASP_dom"/>
    <property type="match status" value="1"/>
</dbReference>
<evidence type="ECO:0000256" key="4">
    <source>
        <dbReference type="ARBA" id="ARBA00022475"/>
    </source>
</evidence>
<feature type="transmembrane region" description="Helical" evidence="8">
    <location>
        <begin position="261"/>
        <end position="283"/>
    </location>
</feature>
<comment type="subunit">
    <text evidence="3 8">Homodimer and heterodimers.</text>
</comment>
<name>A0A445AUH2_ARAHY</name>
<keyword evidence="5 8" id="KW-0812">Transmembrane</keyword>
<keyword evidence="6 8" id="KW-1133">Transmembrane helix</keyword>
<dbReference type="InterPro" id="IPR006702">
    <property type="entry name" value="CASP_dom"/>
</dbReference>
<dbReference type="AlphaFoldDB" id="A0A445AUH2"/>
<evidence type="ECO:0000256" key="6">
    <source>
        <dbReference type="ARBA" id="ARBA00022989"/>
    </source>
</evidence>
<evidence type="ECO:0000313" key="12">
    <source>
        <dbReference type="Proteomes" id="UP000289738"/>
    </source>
</evidence>
<evidence type="ECO:0000256" key="7">
    <source>
        <dbReference type="ARBA" id="ARBA00023136"/>
    </source>
</evidence>
<proteinExistence type="inferred from homology"/>
<evidence type="ECO:0000259" key="10">
    <source>
        <dbReference type="Pfam" id="PF04535"/>
    </source>
</evidence>
<keyword evidence="4 8" id="KW-1003">Cell membrane</keyword>
<feature type="transmembrane region" description="Helical" evidence="8">
    <location>
        <begin position="225"/>
        <end position="241"/>
    </location>
</feature>
<dbReference type="Proteomes" id="UP000289738">
    <property type="component" value="Chromosome B01"/>
</dbReference>
<dbReference type="STRING" id="3818.A0A445AUH2"/>
<dbReference type="Gramene" id="arahy.Tifrunner.gnm2.ann2.Ah11g290600.1">
    <property type="protein sequence ID" value="arahy.Tifrunner.gnm2.ann2.Ah11g290600.1-CDS"/>
    <property type="gene ID" value="arahy.Tifrunner.gnm2.ann2.Ah11g290600"/>
</dbReference>
<feature type="compositionally biased region" description="Basic and acidic residues" evidence="9">
    <location>
        <begin position="1"/>
        <end position="17"/>
    </location>
</feature>
<comment type="caution">
    <text evidence="8">Lacks conserved residue(s) required for the propagation of feature annotation.</text>
</comment>
<gene>
    <name evidence="11" type="ORF">Ahy_B01g054877</name>
</gene>
<comment type="similarity">
    <text evidence="2 8">Belongs to the Casparian strip membrane proteins (CASP) family.</text>
</comment>
<keyword evidence="12" id="KW-1185">Reference proteome</keyword>
<keyword evidence="7 8" id="KW-0472">Membrane</keyword>
<protein>
    <recommendedName>
        <fullName evidence="8">CASP-like protein</fullName>
    </recommendedName>
</protein>
<dbReference type="EMBL" id="SDMP01000011">
    <property type="protein sequence ID" value="RYR30061.1"/>
    <property type="molecule type" value="Genomic_DNA"/>
</dbReference>
<accession>A0A445AUH2</accession>
<evidence type="ECO:0000256" key="1">
    <source>
        <dbReference type="ARBA" id="ARBA00004651"/>
    </source>
</evidence>
<dbReference type="PANTHER" id="PTHR33573">
    <property type="entry name" value="CASP-LIKE PROTEIN 4A4"/>
    <property type="match status" value="1"/>
</dbReference>
<evidence type="ECO:0000313" key="11">
    <source>
        <dbReference type="EMBL" id="RYR30061.1"/>
    </source>
</evidence>
<reference evidence="11 12" key="1">
    <citation type="submission" date="2019-01" db="EMBL/GenBank/DDBJ databases">
        <title>Sequencing of cultivated peanut Arachis hypogaea provides insights into genome evolution and oil improvement.</title>
        <authorList>
            <person name="Chen X."/>
        </authorList>
    </citation>
    <scope>NUCLEOTIDE SEQUENCE [LARGE SCALE GENOMIC DNA]</scope>
    <source>
        <strain evidence="12">cv. Fuhuasheng</strain>
        <tissue evidence="11">Leaves</tissue>
    </source>
</reference>
<comment type="subcellular location">
    <subcellularLocation>
        <location evidence="1 8">Cell membrane</location>
        <topology evidence="1 8">Multi-pass membrane protein</topology>
    </subcellularLocation>
</comment>
<evidence type="ECO:0000256" key="8">
    <source>
        <dbReference type="RuleBase" id="RU361233"/>
    </source>
</evidence>
<sequence>MKKSVLKEPESTTHFDSPHSPFRIRSSPLSDGGDPNESESPPQRFHSPENSPESQHRDNSRAIVVVGSPAHQSPLHDSDRQSPTPENAPPVVVINRAVRQEPQPAPTNLSAGHGGRGREGGGRGRSRTAPAMNREKIMRTAALGFRVSEVVLCLISFSVMAADKTQGWSGDSFYRYKEYRYCLSMNVIAFVYAAFQACDLATQFSGKQLLVHHFRPHFDFFMDQVLAYLLMSASSSAATRVDDWQSNWGRDEFTEMASASVAFSFLAFIAFSISSLISGYNLFTLYPVP</sequence>
<organism evidence="11 12">
    <name type="scientific">Arachis hypogaea</name>
    <name type="common">Peanut</name>
    <dbReference type="NCBI Taxonomy" id="3818"/>
    <lineage>
        <taxon>Eukaryota</taxon>
        <taxon>Viridiplantae</taxon>
        <taxon>Streptophyta</taxon>
        <taxon>Embryophyta</taxon>
        <taxon>Tracheophyta</taxon>
        <taxon>Spermatophyta</taxon>
        <taxon>Magnoliopsida</taxon>
        <taxon>eudicotyledons</taxon>
        <taxon>Gunneridae</taxon>
        <taxon>Pentapetalae</taxon>
        <taxon>rosids</taxon>
        <taxon>fabids</taxon>
        <taxon>Fabales</taxon>
        <taxon>Fabaceae</taxon>
        <taxon>Papilionoideae</taxon>
        <taxon>50 kb inversion clade</taxon>
        <taxon>dalbergioids sensu lato</taxon>
        <taxon>Dalbergieae</taxon>
        <taxon>Pterocarpus clade</taxon>
        <taxon>Arachis</taxon>
    </lineage>
</organism>
<comment type="caution">
    <text evidence="11">The sequence shown here is derived from an EMBL/GenBank/DDBJ whole genome shotgun (WGS) entry which is preliminary data.</text>
</comment>